<gene>
    <name evidence="5" type="ORF">C5F46_07670</name>
</gene>
<dbReference type="AlphaFoldDB" id="A0A2T4JIM1"/>
<dbReference type="RefSeq" id="WP_107324780.1">
    <property type="nucleotide sequence ID" value="NZ_PZKF01000014.1"/>
</dbReference>
<keyword evidence="2 3" id="KW-0732">Signal</keyword>
<dbReference type="InterPro" id="IPR034984">
    <property type="entry name" value="Imelysin-like_IPPA"/>
</dbReference>
<feature type="domain" description="Imelysin-like" evidence="4">
    <location>
        <begin position="29"/>
        <end position="307"/>
    </location>
</feature>
<feature type="chain" id="PRO_5015774978" evidence="3">
    <location>
        <begin position="20"/>
        <end position="330"/>
    </location>
</feature>
<dbReference type="Gene3D" id="1.20.1420.20">
    <property type="entry name" value="M75 peptidase, HXXE motif"/>
    <property type="match status" value="1"/>
</dbReference>
<keyword evidence="6" id="KW-1185">Reference proteome</keyword>
<name>A0A2T4JIM1_9RHOB</name>
<dbReference type="EMBL" id="PZKF01000014">
    <property type="protein sequence ID" value="PTE17718.1"/>
    <property type="molecule type" value="Genomic_DNA"/>
</dbReference>
<sequence>MRRDLALAFCLCLATPAVADVAETVTDHILPGYARFSDSAAALGAAAQADCRPAALRGPWNAAFDGWMGVSHLRLGPVEEQGRALAIAYWPDPKATGARQLVGVLAAADPALLEPGAMAEASVALRGLFGLERVLYGPDYAEGSYACGLARALAGDLANTAGAVAAGWGTPGGGGYADALLAAGAAGNASFLDAREARQALFTQLITGLDFIADQRLGRPLGSFDRPQPARAETLLSGRPLRNVALSLAALREMAQTLAPEAAATQAALGRAITLAEKLPDPTLAGVADPSGWLKVEILQQAVHAARDTAVAEIGAALGVGLGFNAADGD</sequence>
<evidence type="ECO:0000313" key="5">
    <source>
        <dbReference type="EMBL" id="PTE17718.1"/>
    </source>
</evidence>
<dbReference type="OrthoDB" id="5729110at2"/>
<evidence type="ECO:0000256" key="1">
    <source>
        <dbReference type="ARBA" id="ARBA00004196"/>
    </source>
</evidence>
<dbReference type="Pfam" id="PF09375">
    <property type="entry name" value="Peptidase_M75"/>
    <property type="match status" value="1"/>
</dbReference>
<evidence type="ECO:0000313" key="6">
    <source>
        <dbReference type="Proteomes" id="UP000241899"/>
    </source>
</evidence>
<dbReference type="CDD" id="cd14659">
    <property type="entry name" value="Imelysin-like_IPPA"/>
    <property type="match status" value="1"/>
</dbReference>
<feature type="signal peptide" evidence="3">
    <location>
        <begin position="1"/>
        <end position="19"/>
    </location>
</feature>
<dbReference type="GO" id="GO:0030313">
    <property type="term" value="C:cell envelope"/>
    <property type="evidence" value="ECO:0007669"/>
    <property type="project" value="UniProtKB-SubCell"/>
</dbReference>
<evidence type="ECO:0000259" key="4">
    <source>
        <dbReference type="Pfam" id="PF09375"/>
    </source>
</evidence>
<comment type="caution">
    <text evidence="5">The sequence shown here is derived from an EMBL/GenBank/DDBJ whole genome shotgun (WGS) entry which is preliminary data.</text>
</comment>
<comment type="subcellular location">
    <subcellularLocation>
        <location evidence="1">Cell envelope</location>
    </subcellularLocation>
</comment>
<dbReference type="InterPro" id="IPR018976">
    <property type="entry name" value="Imelysin-like"/>
</dbReference>
<dbReference type="InterPro" id="IPR038352">
    <property type="entry name" value="Imelysin_sf"/>
</dbReference>
<evidence type="ECO:0000256" key="2">
    <source>
        <dbReference type="ARBA" id="ARBA00022729"/>
    </source>
</evidence>
<protein>
    <submittedName>
        <fullName evidence="5">Signal peptidase</fullName>
    </submittedName>
</protein>
<accession>A0A2T4JIM1</accession>
<organism evidence="5 6">
    <name type="scientific">Phaeovulum veldkampii DSM 11550</name>
    <dbReference type="NCBI Taxonomy" id="1185920"/>
    <lineage>
        <taxon>Bacteria</taxon>
        <taxon>Pseudomonadati</taxon>
        <taxon>Pseudomonadota</taxon>
        <taxon>Alphaproteobacteria</taxon>
        <taxon>Rhodobacterales</taxon>
        <taxon>Paracoccaceae</taxon>
        <taxon>Phaeovulum</taxon>
    </lineage>
</organism>
<evidence type="ECO:0000256" key="3">
    <source>
        <dbReference type="SAM" id="SignalP"/>
    </source>
</evidence>
<dbReference type="Proteomes" id="UP000241899">
    <property type="component" value="Unassembled WGS sequence"/>
</dbReference>
<reference evidence="5 6" key="1">
    <citation type="submission" date="2018-03" db="EMBL/GenBank/DDBJ databases">
        <title>Rhodobacter veldkampii.</title>
        <authorList>
            <person name="Meyer T.E."/>
            <person name="Miller S."/>
            <person name="Lodha T."/>
            <person name="Gandham S."/>
            <person name="Chintalapati S."/>
            <person name="Chintalapati V.R."/>
        </authorList>
    </citation>
    <scope>NUCLEOTIDE SEQUENCE [LARGE SCALE GENOMIC DNA]</scope>
    <source>
        <strain evidence="5 6">DSM 11550</strain>
    </source>
</reference>
<proteinExistence type="predicted"/>